<keyword evidence="4 6" id="KW-1133">Transmembrane helix</keyword>
<sequence length="691" mass="79308">MSFRELIRQYPFIRLLLPLTIGIFLANALDIQEDYLFIAIFISILGILLFKSTPFMRKSPSLRVLFGAFVFLLFVAVGSYRIKVQTASMKLNSADTNTYYIGKLLENPIARNNSYKCSFEISAAHITKSWRKESVKVLLYFKKDSSVNNLLAGSQLLIHTRLQRVRNAGNPNEFDYAAYLKTQHTLYSAFLPPSKWQAINVPRKFSITDFAWKWRAKLLGIYKQNGITGNSFDILAALSLGAKSDMDPEIKQAWTNAGVMHVLAVSGLHVGIIYVLIHALFSSLLRYRWGNLVRGILLIILIWMYAILTGLSPSVMRATCMFSFIIVGEILKRRGGVFNSLAASAFFLLLIDPYLIFTVGFQFSYLAVAGIVFFQPRFNQLFYVNNFMLRWFWKLTTLSISAQIATAPLAIYYFHQFPSYFLLSGYIVIPMAAILIYLSVALLFLSPFNYLSHQVGNLIQYLIDFLNWFVLKIQHLPSSIINDLFLSNYELILIYLLLFSLIFILVLKRKTALFLFLIILIAFSFPNLIQKFKKSQKELIVFNAGNHSLIGLSYGKQAIFFKDENLSESNFVRITKPYLQNKRIQNYQINTLSPMEFFVFGKQRIAVIEKSKTNQAQALDSLKPDFVIIRRRGTNKINDLITNSNHMRYIYEFKLARNKINSIDSIAKGRQADIFFVKNSGAYLYNISTQN</sequence>
<evidence type="ECO:0000256" key="5">
    <source>
        <dbReference type="ARBA" id="ARBA00023136"/>
    </source>
</evidence>
<feature type="transmembrane region" description="Helical" evidence="6">
    <location>
        <begin position="391"/>
        <end position="414"/>
    </location>
</feature>
<feature type="transmembrane region" description="Helical" evidence="6">
    <location>
        <begin position="343"/>
        <end position="371"/>
    </location>
</feature>
<dbReference type="EMBL" id="RJJX01000015">
    <property type="protein sequence ID" value="RUT77789.1"/>
    <property type="molecule type" value="Genomic_DNA"/>
</dbReference>
<proteinExistence type="predicted"/>
<dbReference type="PANTHER" id="PTHR30619">
    <property type="entry name" value="DNA INTERNALIZATION/COMPETENCE PROTEIN COMEC/REC2"/>
    <property type="match status" value="1"/>
</dbReference>
<gene>
    <name evidence="9" type="ORF">DLK05_11340</name>
</gene>
<accession>A0A434ATN9</accession>
<dbReference type="OrthoDB" id="9761531at2"/>
<feature type="transmembrane region" description="Helical" evidence="6">
    <location>
        <begin position="253"/>
        <end position="277"/>
    </location>
</feature>
<dbReference type="GO" id="GO:0005886">
    <property type="term" value="C:plasma membrane"/>
    <property type="evidence" value="ECO:0007669"/>
    <property type="project" value="UniProtKB-SubCell"/>
</dbReference>
<feature type="domain" description="ComEC/Rec2-related protein" evidence="7">
    <location>
        <begin position="238"/>
        <end position="505"/>
    </location>
</feature>
<evidence type="ECO:0000313" key="10">
    <source>
        <dbReference type="Proteomes" id="UP000282985"/>
    </source>
</evidence>
<evidence type="ECO:0000259" key="8">
    <source>
        <dbReference type="Pfam" id="PF13567"/>
    </source>
</evidence>
<evidence type="ECO:0000256" key="2">
    <source>
        <dbReference type="ARBA" id="ARBA00022475"/>
    </source>
</evidence>
<dbReference type="Pfam" id="PF13567">
    <property type="entry name" value="DUF4131"/>
    <property type="match status" value="1"/>
</dbReference>
<dbReference type="NCBIfam" id="TIGR00360">
    <property type="entry name" value="ComEC_N-term"/>
    <property type="match status" value="1"/>
</dbReference>
<dbReference type="Pfam" id="PF03772">
    <property type="entry name" value="Competence"/>
    <property type="match status" value="1"/>
</dbReference>
<evidence type="ECO:0000256" key="6">
    <source>
        <dbReference type="SAM" id="Phobius"/>
    </source>
</evidence>
<dbReference type="AlphaFoldDB" id="A0A434ATN9"/>
<comment type="caution">
    <text evidence="9">The sequence shown here is derived from an EMBL/GenBank/DDBJ whole genome shotgun (WGS) entry which is preliminary data.</text>
</comment>
<organism evidence="9 10">
    <name type="scientific">Ancylomarina longa</name>
    <dbReference type="NCBI Taxonomy" id="2487017"/>
    <lineage>
        <taxon>Bacteria</taxon>
        <taxon>Pseudomonadati</taxon>
        <taxon>Bacteroidota</taxon>
        <taxon>Bacteroidia</taxon>
        <taxon>Marinilabiliales</taxon>
        <taxon>Marinifilaceae</taxon>
        <taxon>Ancylomarina</taxon>
    </lineage>
</organism>
<evidence type="ECO:0000259" key="7">
    <source>
        <dbReference type="Pfam" id="PF03772"/>
    </source>
</evidence>
<comment type="subcellular location">
    <subcellularLocation>
        <location evidence="1">Cell membrane</location>
        <topology evidence="1">Multi-pass membrane protein</topology>
    </subcellularLocation>
</comment>
<dbReference type="Proteomes" id="UP000282985">
    <property type="component" value="Unassembled WGS sequence"/>
</dbReference>
<keyword evidence="5 6" id="KW-0472">Membrane</keyword>
<dbReference type="PANTHER" id="PTHR30619:SF1">
    <property type="entry name" value="RECOMBINATION PROTEIN 2"/>
    <property type="match status" value="1"/>
</dbReference>
<reference evidence="9 10" key="1">
    <citation type="submission" date="2018-11" db="EMBL/GenBank/DDBJ databases">
        <title>Parancylomarina longa gen. nov., sp. nov., isolated from sediments of southern Okinawa.</title>
        <authorList>
            <person name="Fu T."/>
        </authorList>
    </citation>
    <scope>NUCLEOTIDE SEQUENCE [LARGE SCALE GENOMIC DNA]</scope>
    <source>
        <strain evidence="9 10">T3-2 S1-C</strain>
    </source>
</reference>
<feature type="domain" description="DUF4131" evidence="8">
    <location>
        <begin position="37"/>
        <end position="194"/>
    </location>
</feature>
<evidence type="ECO:0000256" key="1">
    <source>
        <dbReference type="ARBA" id="ARBA00004651"/>
    </source>
</evidence>
<evidence type="ECO:0000313" key="9">
    <source>
        <dbReference type="EMBL" id="RUT77789.1"/>
    </source>
</evidence>
<dbReference type="InterPro" id="IPR052159">
    <property type="entry name" value="Competence_DNA_uptake"/>
</dbReference>
<feature type="transmembrane region" description="Helical" evidence="6">
    <location>
        <begin position="35"/>
        <end position="52"/>
    </location>
</feature>
<keyword evidence="2" id="KW-1003">Cell membrane</keyword>
<feature type="transmembrane region" description="Helical" evidence="6">
    <location>
        <begin position="12"/>
        <end position="29"/>
    </location>
</feature>
<feature type="transmembrane region" description="Helical" evidence="6">
    <location>
        <begin position="483"/>
        <end position="506"/>
    </location>
</feature>
<keyword evidence="3 6" id="KW-0812">Transmembrane</keyword>
<evidence type="ECO:0000256" key="3">
    <source>
        <dbReference type="ARBA" id="ARBA00022692"/>
    </source>
</evidence>
<feature type="transmembrane region" description="Helical" evidence="6">
    <location>
        <begin position="64"/>
        <end position="82"/>
    </location>
</feature>
<name>A0A434ATN9_9BACT</name>
<dbReference type="InterPro" id="IPR025405">
    <property type="entry name" value="DUF4131"/>
</dbReference>
<feature type="transmembrane region" description="Helical" evidence="6">
    <location>
        <begin position="289"/>
        <end position="308"/>
    </location>
</feature>
<dbReference type="RefSeq" id="WP_127344093.1">
    <property type="nucleotide sequence ID" value="NZ_RJJX01000015.1"/>
</dbReference>
<feature type="transmembrane region" description="Helical" evidence="6">
    <location>
        <begin position="421"/>
        <end position="445"/>
    </location>
</feature>
<evidence type="ECO:0000256" key="4">
    <source>
        <dbReference type="ARBA" id="ARBA00022989"/>
    </source>
</evidence>
<keyword evidence="10" id="KW-1185">Reference proteome</keyword>
<dbReference type="InterPro" id="IPR004477">
    <property type="entry name" value="ComEC_N"/>
</dbReference>
<protein>
    <submittedName>
        <fullName evidence="9">ComEC family competence protein</fullName>
    </submittedName>
</protein>
<feature type="transmembrane region" description="Helical" evidence="6">
    <location>
        <begin position="512"/>
        <end position="529"/>
    </location>
</feature>